<evidence type="ECO:0000256" key="5">
    <source>
        <dbReference type="ARBA" id="ARBA00022679"/>
    </source>
</evidence>
<dbReference type="GO" id="GO:0000155">
    <property type="term" value="F:phosphorelay sensor kinase activity"/>
    <property type="evidence" value="ECO:0007669"/>
    <property type="project" value="InterPro"/>
</dbReference>
<dbReference type="InterPro" id="IPR000700">
    <property type="entry name" value="PAS-assoc_C"/>
</dbReference>
<dbReference type="FunFam" id="3.30.565.10:FF:000006">
    <property type="entry name" value="Sensor histidine kinase WalK"/>
    <property type="match status" value="2"/>
</dbReference>
<dbReference type="InterPro" id="IPR004358">
    <property type="entry name" value="Sig_transdc_His_kin-like_C"/>
</dbReference>
<feature type="modified residue" description="4-aspartylphosphate" evidence="9">
    <location>
        <position position="1332"/>
    </location>
</feature>
<feature type="domain" description="Response regulatory" evidence="12">
    <location>
        <begin position="1283"/>
        <end position="1399"/>
    </location>
</feature>
<keyword evidence="16" id="KW-1185">Reference proteome</keyword>
<dbReference type="PROSITE" id="PS50110">
    <property type="entry name" value="RESPONSE_REGULATORY"/>
    <property type="match status" value="2"/>
</dbReference>
<dbReference type="PROSITE" id="PS50113">
    <property type="entry name" value="PAC"/>
    <property type="match status" value="2"/>
</dbReference>
<dbReference type="Gene3D" id="3.30.450.20">
    <property type="entry name" value="PAS domain"/>
    <property type="match status" value="3"/>
</dbReference>
<dbReference type="InterPro" id="IPR035965">
    <property type="entry name" value="PAS-like_dom_sf"/>
</dbReference>
<evidence type="ECO:0000256" key="6">
    <source>
        <dbReference type="ARBA" id="ARBA00022777"/>
    </source>
</evidence>
<feature type="modified residue" description="4-aspartylphosphate" evidence="9">
    <location>
        <position position="680"/>
    </location>
</feature>
<dbReference type="FunFam" id="1.10.287.130:FF:000045">
    <property type="entry name" value="Two-component system sensor histidine kinase/response regulator"/>
    <property type="match status" value="1"/>
</dbReference>
<evidence type="ECO:0000256" key="10">
    <source>
        <dbReference type="SAM" id="MobiDB-lite"/>
    </source>
</evidence>
<dbReference type="PANTHER" id="PTHR43547">
    <property type="entry name" value="TWO-COMPONENT HISTIDINE KINASE"/>
    <property type="match status" value="1"/>
</dbReference>
<dbReference type="Gene3D" id="3.30.565.10">
    <property type="entry name" value="Histidine kinase-like ATPase, C-terminal domain"/>
    <property type="match status" value="2"/>
</dbReference>
<evidence type="ECO:0000313" key="16">
    <source>
        <dbReference type="Proteomes" id="UP000278085"/>
    </source>
</evidence>
<dbReference type="CDD" id="cd16922">
    <property type="entry name" value="HATPase_EvgS-ArcB-TorS-like"/>
    <property type="match status" value="1"/>
</dbReference>
<evidence type="ECO:0000256" key="9">
    <source>
        <dbReference type="PROSITE-ProRule" id="PRU00169"/>
    </source>
</evidence>
<dbReference type="InterPro" id="IPR001789">
    <property type="entry name" value="Sig_transdc_resp-reg_receiver"/>
</dbReference>
<comment type="subcellular location">
    <subcellularLocation>
        <location evidence="2">Cell inner membrane</location>
        <topology evidence="2">Multi-pass membrane protein</topology>
    </subcellularLocation>
</comment>
<evidence type="ECO:0000259" key="14">
    <source>
        <dbReference type="PROSITE" id="PS50113"/>
    </source>
</evidence>
<dbReference type="SUPFAM" id="SSF55785">
    <property type="entry name" value="PYP-like sensor domain (PAS domain)"/>
    <property type="match status" value="2"/>
</dbReference>
<dbReference type="CDD" id="cd00082">
    <property type="entry name" value="HisKA"/>
    <property type="match status" value="2"/>
</dbReference>
<dbReference type="EC" id="2.7.13.3" evidence="3"/>
<proteinExistence type="predicted"/>
<dbReference type="CDD" id="cd17580">
    <property type="entry name" value="REC_2_DhkD-like"/>
    <property type="match status" value="1"/>
</dbReference>
<dbReference type="FunFam" id="1.10.287.130:FF:000001">
    <property type="entry name" value="Two-component sensor histidine kinase"/>
    <property type="match status" value="1"/>
</dbReference>
<dbReference type="PRINTS" id="PR00344">
    <property type="entry name" value="BCTRLSENSOR"/>
</dbReference>
<dbReference type="SUPFAM" id="SSF47384">
    <property type="entry name" value="Homodimeric domain of signal transducing histidine kinase"/>
    <property type="match status" value="2"/>
</dbReference>
<dbReference type="InterPro" id="IPR013655">
    <property type="entry name" value="PAS_fold_3"/>
</dbReference>
<dbReference type="InterPro" id="IPR003594">
    <property type="entry name" value="HATPase_dom"/>
</dbReference>
<sequence>MGNSLAPPIDPAPAAHPPGEADKGFLDGRGEMAALIRAHDWHNTPLGPIERWPQSLRTTVSLCLASNFPINIVWGPSYTQIYNDGYRIVCGEKHPAALGMDYSVCWESAWPAIGQAFEAALQGETSFLENQRMFLFRNGYLEETFFTFSHSPIRDESGGIGGLFHPVTETTETMIGERRTRAVRDLTACLADAASTADVFRLSAATLLAFDFDLPFLLLYQRTGERRYRLAACEGIAQGGAASPAALQPDTIDDWCFGQVAGGAAPFFVGGLRQVLGAQPCGPYDEAPDQAYCAALAVNGGVPDALLVAGASARLPLSDTYSGFFDLVAAAIGASLARVTAAEEERKRRDMLAAMDRAKTVFFSNVSHEFRTPLTLMLGPLEDALASSALPDEEKDRLGIAYRNAQRLHKLVNSLLDFSRIESGRSDARFVPTDLAVLTRDLASNFRSACAKAGLDLIVDCGALRAPVWVDRQIWETIILNLVSNAFKFTLAGSIRVSLRDEDGGVALTVADTGVGIPAADVGRVFERFHRVEGQRGRSMEGTGIGLALVRELVTLHGGSIDVTSTEGQGSTFRLILRYGAAHLPADQLVEETDAPAPGANAQRYVGEALRWLPDAAAGAPAPPLPNGPTVLLAEDNADMRAYIGRILEEGGCRVRAVADGAAALADIRQGLLPDVVLTDVMMPVMDGFTLLARLRADPATASLLVILLSARAGEEARVEGLQAGADDYMVKPFSARELRARVDGALALVRQRRAAALREQQLHGEIAIQRARADLRESQAHLATLFDQTAAGIAEIDLSGVLQRVNARYCQILGRSADELLGRSLYDCLAPAERAAHLDLLAQAAASGKAFEAEQRYLRPDGAEAWVTTAITPIYLGDNAPARSALAVALDISDRKQAELTLWETVERLEFTLEATQIGTWDLDLVNDRAYRSPRHDQCFGYTAPVAQWGFDIFMAHVHPDDRACVRQKFRDAIAELRDWHFECRVLWPDASLHWLAGHGIVYHHHGKPTRMTGIVMDITERRQAQEKLVQESARKDEFLAMLAHELRNPLAPISAAAELVGMSSLDPKRLKATSAIISRQVRHMTSLVDDLLDVSRVSRGLVDIAKDRVAIADVIASAVEQARPLIDERAQTLSVSQAARDAQVCGDHKRLVQIVANLLNNASKYTPRQGAIEVRTTLDAARVSVAVRDNGIGILPEVQERVFELFAQAERSSDRSQGGLGLGLALVRNLVQLHGGDVACTSPGLGEGSTFTVTLPLLVEHAPTASGAEGSEAPSAEKKLKILVVDDNIDAADMLAMLLQSLGHEVMVEYGSHKALARAPVERPDVCLLDIGLPDMNGNELARRLKTERATSHINLFAVTGYGQQYDRNTALQAGFDQYFVKPVDIEQLNDLLCRIAPA</sequence>
<evidence type="ECO:0000259" key="12">
    <source>
        <dbReference type="PROSITE" id="PS50110"/>
    </source>
</evidence>
<dbReference type="InterPro" id="IPR001610">
    <property type="entry name" value="PAC"/>
</dbReference>
<dbReference type="CDD" id="cd17574">
    <property type="entry name" value="REC_OmpR"/>
    <property type="match status" value="1"/>
</dbReference>
<dbReference type="OrthoDB" id="5389366at2"/>
<dbReference type="PROSITE" id="PS50112">
    <property type="entry name" value="PAS"/>
    <property type="match status" value="1"/>
</dbReference>
<dbReference type="Pfam" id="PF02518">
    <property type="entry name" value="HATPase_c"/>
    <property type="match status" value="2"/>
</dbReference>
<keyword evidence="4 9" id="KW-0597">Phosphoprotein</keyword>
<comment type="catalytic activity">
    <reaction evidence="1">
        <text>ATP + protein L-histidine = ADP + protein N-phospho-L-histidine.</text>
        <dbReference type="EC" id="2.7.13.3"/>
    </reaction>
</comment>
<evidence type="ECO:0000256" key="8">
    <source>
        <dbReference type="ARBA" id="ARBA00023136"/>
    </source>
</evidence>
<dbReference type="InterPro" id="IPR013656">
    <property type="entry name" value="PAS_4"/>
</dbReference>
<dbReference type="Pfam" id="PF00072">
    <property type="entry name" value="Response_reg"/>
    <property type="match status" value="2"/>
</dbReference>
<dbReference type="Pfam" id="PF08447">
    <property type="entry name" value="PAS_3"/>
    <property type="match status" value="1"/>
</dbReference>
<dbReference type="EMBL" id="RXLQ01000042">
    <property type="protein sequence ID" value="RSZ55090.1"/>
    <property type="molecule type" value="Genomic_DNA"/>
</dbReference>
<dbReference type="SUPFAM" id="SSF55874">
    <property type="entry name" value="ATPase domain of HSP90 chaperone/DNA topoisomerase II/histidine kinase"/>
    <property type="match status" value="2"/>
</dbReference>
<dbReference type="NCBIfam" id="TIGR00229">
    <property type="entry name" value="sensory_box"/>
    <property type="match status" value="2"/>
</dbReference>
<evidence type="ECO:0000256" key="7">
    <source>
        <dbReference type="ARBA" id="ARBA00023012"/>
    </source>
</evidence>
<comment type="caution">
    <text evidence="15">The sequence shown here is derived from an EMBL/GenBank/DDBJ whole genome shotgun (WGS) entry which is preliminary data.</text>
</comment>
<dbReference type="PROSITE" id="PS50109">
    <property type="entry name" value="HIS_KIN"/>
    <property type="match status" value="2"/>
</dbReference>
<feature type="domain" description="Histidine kinase" evidence="11">
    <location>
        <begin position="365"/>
        <end position="581"/>
    </location>
</feature>
<dbReference type="CDD" id="cd00130">
    <property type="entry name" value="PAS"/>
    <property type="match status" value="2"/>
</dbReference>
<gene>
    <name evidence="15" type="ORF">EJB06_31290</name>
</gene>
<dbReference type="SMART" id="SM00388">
    <property type="entry name" value="HisKA"/>
    <property type="match status" value="2"/>
</dbReference>
<dbReference type="Pfam" id="PF08448">
    <property type="entry name" value="PAS_4"/>
    <property type="match status" value="1"/>
</dbReference>
<feature type="domain" description="PAS" evidence="13">
    <location>
        <begin position="779"/>
        <end position="849"/>
    </location>
</feature>
<feature type="domain" description="PAC" evidence="14">
    <location>
        <begin position="981"/>
        <end position="1032"/>
    </location>
</feature>
<feature type="domain" description="Response regulatory" evidence="12">
    <location>
        <begin position="630"/>
        <end position="747"/>
    </location>
</feature>
<feature type="domain" description="PAC" evidence="14">
    <location>
        <begin position="852"/>
        <end position="905"/>
    </location>
</feature>
<dbReference type="Gene3D" id="3.40.50.2300">
    <property type="match status" value="2"/>
</dbReference>
<protein>
    <recommendedName>
        <fullName evidence="3">histidine kinase</fullName>
        <ecNumber evidence="3">2.7.13.3</ecNumber>
    </recommendedName>
</protein>
<reference evidence="15 16" key="1">
    <citation type="submission" date="2018-12" db="EMBL/GenBank/DDBJ databases">
        <authorList>
            <person name="Yang E."/>
        </authorList>
    </citation>
    <scope>NUCLEOTIDE SEQUENCE [LARGE SCALE GENOMIC DNA]</scope>
    <source>
        <strain evidence="15 16">SOD</strain>
    </source>
</reference>
<dbReference type="SMART" id="SM00086">
    <property type="entry name" value="PAC"/>
    <property type="match status" value="2"/>
</dbReference>
<dbReference type="SMART" id="SM00448">
    <property type="entry name" value="REC"/>
    <property type="match status" value="2"/>
</dbReference>
<dbReference type="SMART" id="SM00387">
    <property type="entry name" value="HATPase_c"/>
    <property type="match status" value="2"/>
</dbReference>
<feature type="region of interest" description="Disordered" evidence="10">
    <location>
        <begin position="1"/>
        <end position="23"/>
    </location>
</feature>
<feature type="domain" description="Histidine kinase" evidence="11">
    <location>
        <begin position="1043"/>
        <end position="1261"/>
    </location>
</feature>
<evidence type="ECO:0000256" key="4">
    <source>
        <dbReference type="ARBA" id="ARBA00022553"/>
    </source>
</evidence>
<dbReference type="InterPro" id="IPR005467">
    <property type="entry name" value="His_kinase_dom"/>
</dbReference>
<keyword evidence="7" id="KW-0902">Two-component regulatory system</keyword>
<dbReference type="InterPro" id="IPR036890">
    <property type="entry name" value="HATPase_C_sf"/>
</dbReference>
<dbReference type="PANTHER" id="PTHR43547:SF2">
    <property type="entry name" value="HYBRID SIGNAL TRANSDUCTION HISTIDINE KINASE C"/>
    <property type="match status" value="1"/>
</dbReference>
<dbReference type="Gene3D" id="2.10.70.100">
    <property type="match status" value="1"/>
</dbReference>
<keyword evidence="6" id="KW-0418">Kinase</keyword>
<dbReference type="Proteomes" id="UP000278085">
    <property type="component" value="Unassembled WGS sequence"/>
</dbReference>
<evidence type="ECO:0000313" key="15">
    <source>
        <dbReference type="EMBL" id="RSZ55090.1"/>
    </source>
</evidence>
<dbReference type="Gene3D" id="1.10.287.130">
    <property type="match status" value="2"/>
</dbReference>
<keyword evidence="5" id="KW-0808">Transferase</keyword>
<dbReference type="SMART" id="SM00091">
    <property type="entry name" value="PAS"/>
    <property type="match status" value="2"/>
</dbReference>
<accession>A0A430HC41</accession>
<dbReference type="InterPro" id="IPR000014">
    <property type="entry name" value="PAS"/>
</dbReference>
<organism evidence="15 16">
    <name type="scientific">Massilia atriviolacea</name>
    <dbReference type="NCBI Taxonomy" id="2495579"/>
    <lineage>
        <taxon>Bacteria</taxon>
        <taxon>Pseudomonadati</taxon>
        <taxon>Pseudomonadota</taxon>
        <taxon>Betaproteobacteria</taxon>
        <taxon>Burkholderiales</taxon>
        <taxon>Oxalobacteraceae</taxon>
        <taxon>Telluria group</taxon>
        <taxon>Massilia</taxon>
    </lineage>
</organism>
<dbReference type="Pfam" id="PF00512">
    <property type="entry name" value="HisKA"/>
    <property type="match status" value="2"/>
</dbReference>
<evidence type="ECO:0000256" key="1">
    <source>
        <dbReference type="ARBA" id="ARBA00000085"/>
    </source>
</evidence>
<evidence type="ECO:0000259" key="13">
    <source>
        <dbReference type="PROSITE" id="PS50112"/>
    </source>
</evidence>
<name>A0A430HC41_9BURK</name>
<dbReference type="SUPFAM" id="SSF52172">
    <property type="entry name" value="CheY-like"/>
    <property type="match status" value="2"/>
</dbReference>
<dbReference type="GO" id="GO:0005886">
    <property type="term" value="C:plasma membrane"/>
    <property type="evidence" value="ECO:0007669"/>
    <property type="project" value="UniProtKB-SubCell"/>
</dbReference>
<evidence type="ECO:0000256" key="3">
    <source>
        <dbReference type="ARBA" id="ARBA00012438"/>
    </source>
</evidence>
<keyword evidence="8" id="KW-0472">Membrane</keyword>
<dbReference type="InterPro" id="IPR011006">
    <property type="entry name" value="CheY-like_superfamily"/>
</dbReference>
<evidence type="ECO:0000256" key="2">
    <source>
        <dbReference type="ARBA" id="ARBA00004429"/>
    </source>
</evidence>
<dbReference type="InterPro" id="IPR003661">
    <property type="entry name" value="HisK_dim/P_dom"/>
</dbReference>
<dbReference type="InterPro" id="IPR036097">
    <property type="entry name" value="HisK_dim/P_sf"/>
</dbReference>
<evidence type="ECO:0000259" key="11">
    <source>
        <dbReference type="PROSITE" id="PS50109"/>
    </source>
</evidence>